<reference evidence="1 2" key="1">
    <citation type="submission" date="2017-12" db="EMBL/GenBank/DDBJ databases">
        <title>High-resolution comparative analysis of great ape genomes.</title>
        <authorList>
            <person name="Pollen A."/>
            <person name="Hastie A."/>
            <person name="Hormozdiari F."/>
            <person name="Dougherty M."/>
            <person name="Liu R."/>
            <person name="Chaisson M."/>
            <person name="Hoppe E."/>
            <person name="Hill C."/>
            <person name="Pang A."/>
            <person name="Hillier L."/>
            <person name="Baker C."/>
            <person name="Armstrong J."/>
            <person name="Shendure J."/>
            <person name="Paten B."/>
            <person name="Wilson R."/>
            <person name="Chao H."/>
            <person name="Schneider V."/>
            <person name="Ventura M."/>
            <person name="Kronenberg Z."/>
            <person name="Murali S."/>
            <person name="Gordon D."/>
            <person name="Cantsilieris S."/>
            <person name="Munson K."/>
            <person name="Nelson B."/>
            <person name="Raja A."/>
            <person name="Underwood J."/>
            <person name="Diekhans M."/>
            <person name="Fiddes I."/>
            <person name="Haussler D."/>
            <person name="Eichler E."/>
        </authorList>
    </citation>
    <scope>NUCLEOTIDE SEQUENCE [LARGE SCALE GENOMIC DNA]</scope>
    <source>
        <strain evidence="1">Yerkes chimp pedigree #C0471</strain>
    </source>
</reference>
<sequence>IWNLEGVQTAHFVLHSPGMSVCWHPEETFKI</sequence>
<feature type="non-terminal residue" evidence="1">
    <location>
        <position position="1"/>
    </location>
</feature>
<evidence type="ECO:0000313" key="2">
    <source>
        <dbReference type="Proteomes" id="UP000236370"/>
    </source>
</evidence>
<dbReference type="GO" id="GO:0031080">
    <property type="term" value="C:nuclear pore outer ring"/>
    <property type="evidence" value="ECO:0007669"/>
    <property type="project" value="InterPro"/>
</dbReference>
<organism evidence="1 2">
    <name type="scientific">Pan troglodytes</name>
    <name type="common">Chimpanzee</name>
    <dbReference type="NCBI Taxonomy" id="9598"/>
    <lineage>
        <taxon>Eukaryota</taxon>
        <taxon>Metazoa</taxon>
        <taxon>Chordata</taxon>
        <taxon>Craniata</taxon>
        <taxon>Vertebrata</taxon>
        <taxon>Euteleostomi</taxon>
        <taxon>Mammalia</taxon>
        <taxon>Eutheria</taxon>
        <taxon>Euarchontoglires</taxon>
        <taxon>Primates</taxon>
        <taxon>Haplorrhini</taxon>
        <taxon>Catarrhini</taxon>
        <taxon>Hominidae</taxon>
        <taxon>Pan</taxon>
    </lineage>
</organism>
<proteinExistence type="predicted"/>
<dbReference type="SMR" id="A0A2J8N041"/>
<dbReference type="PANTHER" id="PTHR22806:SF0">
    <property type="entry name" value="NUCLEOPORIN NUP37"/>
    <property type="match status" value="1"/>
</dbReference>
<comment type="caution">
    <text evidence="1">The sequence shown here is derived from an EMBL/GenBank/DDBJ whole genome shotgun (WGS) entry which is preliminary data.</text>
</comment>
<accession>A0A2J8N041</accession>
<dbReference type="AlphaFoldDB" id="A0A2J8N041"/>
<gene>
    <name evidence="1" type="ORF">CK820_G0016087</name>
</gene>
<evidence type="ECO:0000313" key="1">
    <source>
        <dbReference type="EMBL" id="PNI65133.1"/>
    </source>
</evidence>
<name>A0A2J8N041_PANTR</name>
<dbReference type="InterPro" id="IPR037626">
    <property type="entry name" value="NUP37"/>
</dbReference>
<dbReference type="PANTHER" id="PTHR22806">
    <property type="entry name" value="NUCLEOPORIN NUP37 P37 -RELATED"/>
    <property type="match status" value="1"/>
</dbReference>
<protein>
    <submittedName>
        <fullName evidence="1">NUP37 isoform 8</fullName>
    </submittedName>
</protein>
<dbReference type="EMBL" id="NBAG03000240">
    <property type="protein sequence ID" value="PNI65133.1"/>
    <property type="molecule type" value="Genomic_DNA"/>
</dbReference>
<dbReference type="Proteomes" id="UP000236370">
    <property type="component" value="Unassembled WGS sequence"/>
</dbReference>